<dbReference type="Proteomes" id="UP000249633">
    <property type="component" value="Unassembled WGS sequence"/>
</dbReference>
<dbReference type="GO" id="GO:0000162">
    <property type="term" value="P:L-tryptophan biosynthetic process"/>
    <property type="evidence" value="ECO:0007669"/>
    <property type="project" value="TreeGrafter"/>
</dbReference>
<keyword evidence="3" id="KW-0032">Aminotransferase</keyword>
<dbReference type="AlphaFoldDB" id="A0A2W5DXK4"/>
<dbReference type="PANTHER" id="PTHR11236:SF50">
    <property type="entry name" value="AMINODEOXYCHORISMATE SYNTHASE COMPONENT 1"/>
    <property type="match status" value="1"/>
</dbReference>
<protein>
    <submittedName>
        <fullName evidence="3">Bifunctional aminodeoxychorismate synthase component I/aminotransferase</fullName>
    </submittedName>
</protein>
<dbReference type="InterPro" id="IPR019999">
    <property type="entry name" value="Anth_synth_I-like"/>
</dbReference>
<dbReference type="PANTHER" id="PTHR11236">
    <property type="entry name" value="AMINOBENZOATE/ANTHRANILATE SYNTHASE"/>
    <property type="match status" value="1"/>
</dbReference>
<gene>
    <name evidence="3" type="ORF">DI603_01565</name>
</gene>
<dbReference type="SUPFAM" id="SSF56752">
    <property type="entry name" value="D-aminoacid aminotransferase-like PLP-dependent enzymes"/>
    <property type="match status" value="1"/>
</dbReference>
<dbReference type="Pfam" id="PF01063">
    <property type="entry name" value="Aminotran_4"/>
    <property type="match status" value="1"/>
</dbReference>
<dbReference type="PRINTS" id="PR00095">
    <property type="entry name" value="ANTSNTHASEI"/>
</dbReference>
<comment type="caution">
    <text evidence="3">The sequence shown here is derived from an EMBL/GenBank/DDBJ whole genome shotgun (WGS) entry which is preliminary data.</text>
</comment>
<dbReference type="SUPFAM" id="SSF56322">
    <property type="entry name" value="ADC synthase"/>
    <property type="match status" value="1"/>
</dbReference>
<sequence length="620" mass="67056">MASRAERWAAPEPARDPRGGSTDRQGGRGAKVLHAAFDFPRHPLSREDGERLRGAWHQPPALWLRAGSLGELRAVITAAERAALDGAWVLGGLRYEAARALDPALATHASDAPLAEFAVYEQPPAEWPADAPAHTGSLGWHDPAPEARPAIERIRDYIRAGDCYQVNLTTRLRAAAPAPEPEQLFRALQASQPGGFSLFLRDAASGAGVASVSPELFFDWRPVPGAERSRLVATQPMKGTAPRGADRAADEAAQAYLRTSEKERAENLMIVDLLRNDLSRIAQLGTVRVPRLFELHALPTVWQMTSTVTAVGRPGLTLADLFEALFPCGSVTGAPKIRAMQIIRELEPTARGWYCGALGLIQPGGIATFNVPIRTVEFGPRGLVCGLGSAITLDSEPTAEMAEWRAKARFLARAEAPIDALETLRLEDGVPLRGDAHLARMQRTARHFGLRFSLADARTQLAAIAAGQPDGCWRLRLTCDATGRLAHTLSPFTPTETPVALVLADRPIATRGPGAEFLAHKTTRRELYALTKPAAAFDLILWNEAGELTECSFGNLAVQMNGQWLTPPLAAGLLPGVMRAELLAQGRIREARLTCDDLARAEGLAFFNSLRGWLPAQLLK</sequence>
<dbReference type="InterPro" id="IPR015890">
    <property type="entry name" value="Chorismate_C"/>
</dbReference>
<dbReference type="InterPro" id="IPR036038">
    <property type="entry name" value="Aminotransferase-like"/>
</dbReference>
<organism evidence="3 4">
    <name type="scientific">Roseateles depolymerans</name>
    <dbReference type="NCBI Taxonomy" id="76731"/>
    <lineage>
        <taxon>Bacteria</taxon>
        <taxon>Pseudomonadati</taxon>
        <taxon>Pseudomonadota</taxon>
        <taxon>Betaproteobacteria</taxon>
        <taxon>Burkholderiales</taxon>
        <taxon>Sphaerotilaceae</taxon>
        <taxon>Roseateles</taxon>
    </lineage>
</organism>
<dbReference type="Pfam" id="PF00425">
    <property type="entry name" value="Chorismate_bind"/>
    <property type="match status" value="1"/>
</dbReference>
<dbReference type="Gene3D" id="3.60.120.10">
    <property type="entry name" value="Anthranilate synthase"/>
    <property type="match status" value="1"/>
</dbReference>
<dbReference type="EMBL" id="QFOD01000001">
    <property type="protein sequence ID" value="PZP36675.1"/>
    <property type="molecule type" value="Genomic_DNA"/>
</dbReference>
<evidence type="ECO:0000259" key="2">
    <source>
        <dbReference type="Pfam" id="PF00425"/>
    </source>
</evidence>
<evidence type="ECO:0000313" key="3">
    <source>
        <dbReference type="EMBL" id="PZP36675.1"/>
    </source>
</evidence>
<dbReference type="InterPro" id="IPR043131">
    <property type="entry name" value="BCAT-like_N"/>
</dbReference>
<proteinExistence type="predicted"/>
<evidence type="ECO:0000256" key="1">
    <source>
        <dbReference type="SAM" id="MobiDB-lite"/>
    </source>
</evidence>
<dbReference type="Gene3D" id="3.20.10.10">
    <property type="entry name" value="D-amino Acid Aminotransferase, subunit A, domain 2"/>
    <property type="match status" value="1"/>
</dbReference>
<feature type="region of interest" description="Disordered" evidence="1">
    <location>
        <begin position="1"/>
        <end position="30"/>
    </location>
</feature>
<keyword evidence="3" id="KW-0808">Transferase</keyword>
<dbReference type="InterPro" id="IPR043132">
    <property type="entry name" value="BCAT-like_C"/>
</dbReference>
<name>A0A2W5DXK4_9BURK</name>
<accession>A0A2W5DXK4</accession>
<evidence type="ECO:0000313" key="4">
    <source>
        <dbReference type="Proteomes" id="UP000249633"/>
    </source>
</evidence>
<dbReference type="InterPro" id="IPR005801">
    <property type="entry name" value="ADC_synthase"/>
</dbReference>
<reference evidence="3 4" key="1">
    <citation type="submission" date="2017-08" db="EMBL/GenBank/DDBJ databases">
        <title>Infants hospitalized years apart are colonized by the same room-sourced microbial strains.</title>
        <authorList>
            <person name="Brooks B."/>
            <person name="Olm M.R."/>
            <person name="Firek B.A."/>
            <person name="Baker R."/>
            <person name="Thomas B.C."/>
            <person name="Morowitz M.J."/>
            <person name="Banfield J.F."/>
        </authorList>
    </citation>
    <scope>NUCLEOTIDE SEQUENCE [LARGE SCALE GENOMIC DNA]</scope>
    <source>
        <strain evidence="3">S2_012_000_R2_81</strain>
    </source>
</reference>
<dbReference type="InterPro" id="IPR001544">
    <property type="entry name" value="Aminotrans_IV"/>
</dbReference>
<dbReference type="GO" id="GO:0046820">
    <property type="term" value="F:4-amino-4-deoxychorismate synthase activity"/>
    <property type="evidence" value="ECO:0007669"/>
    <property type="project" value="TreeGrafter"/>
</dbReference>
<feature type="compositionally biased region" description="Basic and acidic residues" evidence="1">
    <location>
        <begin position="1"/>
        <end position="18"/>
    </location>
</feature>
<feature type="domain" description="Chorismate-utilising enzyme C-terminal" evidence="2">
    <location>
        <begin position="150"/>
        <end position="407"/>
    </location>
</feature>
<dbReference type="Gene3D" id="3.30.470.10">
    <property type="match status" value="1"/>
</dbReference>